<keyword evidence="1" id="KW-0863">Zinc-finger</keyword>
<feature type="domain" description="CCHC-type" evidence="3">
    <location>
        <begin position="220"/>
        <end position="234"/>
    </location>
</feature>
<feature type="compositionally biased region" description="Gly residues" evidence="2">
    <location>
        <begin position="262"/>
        <end position="272"/>
    </location>
</feature>
<keyword evidence="6" id="KW-1185">Reference proteome</keyword>
<dbReference type="PANTHER" id="PTHR34222:SF28">
    <property type="entry name" value="CCHC-TYPE DOMAIN-CONTAINING PROTEIN"/>
    <property type="match status" value="1"/>
</dbReference>
<evidence type="ECO:0000256" key="1">
    <source>
        <dbReference type="PROSITE-ProRule" id="PRU00047"/>
    </source>
</evidence>
<dbReference type="SUPFAM" id="SSF57756">
    <property type="entry name" value="Retrovirus zinc finger-like domains"/>
    <property type="match status" value="1"/>
</dbReference>
<reference evidence="4 6" key="1">
    <citation type="submission" date="2020-01" db="EMBL/GenBank/DDBJ databases">
        <authorList>
            <person name="Mishra B."/>
        </authorList>
    </citation>
    <scope>NUCLEOTIDE SEQUENCE [LARGE SCALE GENOMIC DNA]</scope>
</reference>
<evidence type="ECO:0000313" key="4">
    <source>
        <dbReference type="EMBL" id="CAA7018787.1"/>
    </source>
</evidence>
<dbReference type="AlphaFoldDB" id="A0A6D2I0P6"/>
<dbReference type="OrthoDB" id="1112175at2759"/>
<gene>
    <name evidence="5" type="ORF">MERR_LOCUS39864</name>
    <name evidence="4" type="ORF">MERR_LOCUS6022</name>
</gene>
<evidence type="ECO:0000259" key="3">
    <source>
        <dbReference type="PROSITE" id="PS50158"/>
    </source>
</evidence>
<evidence type="ECO:0000313" key="6">
    <source>
        <dbReference type="Proteomes" id="UP000467841"/>
    </source>
</evidence>
<proteinExistence type="predicted"/>
<dbReference type="InterPro" id="IPR036875">
    <property type="entry name" value="Znf_CCHC_sf"/>
</dbReference>
<keyword evidence="1" id="KW-0479">Metal-binding</keyword>
<evidence type="ECO:0000313" key="5">
    <source>
        <dbReference type="EMBL" id="CAA7052629.1"/>
    </source>
</evidence>
<dbReference type="EMBL" id="CACVBM020000421">
    <property type="protein sequence ID" value="CAA7018787.1"/>
    <property type="molecule type" value="Genomic_DNA"/>
</dbReference>
<evidence type="ECO:0000256" key="2">
    <source>
        <dbReference type="SAM" id="MobiDB-lite"/>
    </source>
</evidence>
<protein>
    <recommendedName>
        <fullName evidence="3">CCHC-type domain-containing protein</fullName>
    </recommendedName>
</protein>
<dbReference type="InterPro" id="IPR001878">
    <property type="entry name" value="Znf_CCHC"/>
</dbReference>
<dbReference type="GO" id="GO:0008270">
    <property type="term" value="F:zinc ion binding"/>
    <property type="evidence" value="ECO:0007669"/>
    <property type="project" value="UniProtKB-KW"/>
</dbReference>
<feature type="region of interest" description="Disordered" evidence="2">
    <location>
        <begin position="251"/>
        <end position="288"/>
    </location>
</feature>
<dbReference type="Proteomes" id="UP000467841">
    <property type="component" value="Unassembled WGS sequence"/>
</dbReference>
<dbReference type="PROSITE" id="PS50158">
    <property type="entry name" value="ZF_CCHC"/>
    <property type="match status" value="1"/>
</dbReference>
<dbReference type="EMBL" id="CACVBM020001505">
    <property type="protein sequence ID" value="CAA7052629.1"/>
    <property type="molecule type" value="Genomic_DNA"/>
</dbReference>
<name>A0A6D2I0P6_9BRAS</name>
<keyword evidence="1" id="KW-0862">Zinc</keyword>
<sequence length="380" mass="42529">MKTGQSMCGMRTKRKLGFIDGTHKKPKSAADIEQWEVVNSMLVAWIMNTIEPTLRASVTMVEDAYVLWEDLKMQFSAGNAARVHELRTDIACCKQNGDSVVVYYGRLKKMWDELAVYKPLRSCRCGELTTSLQQDQDEERTSQFLMGLDNAKFGTLRSNITSFEPIPKLSQVYQRIVREERQQMIVRNTEERTEAVGFAVHADNRSRFQTGYNKEMEIVRCTHCGKTGHEISDCYQINGYPDYWGERGRGGGVRGSTRGRGRGGGIAGSYGRGRGRGNHSDRQVTANAAQVIPSTVTANATRREGDYDRQSLPQLSDEQWTALISFLNTPKPNNVEKLSGKSDTVEFIIDTGASHHMTWDLNLLSNVVDIVPCSIGLPDG</sequence>
<accession>A0A6D2I0P6</accession>
<dbReference type="GO" id="GO:0003676">
    <property type="term" value="F:nucleic acid binding"/>
    <property type="evidence" value="ECO:0007669"/>
    <property type="project" value="InterPro"/>
</dbReference>
<organism evidence="4 6">
    <name type="scientific">Microthlaspi erraticum</name>
    <dbReference type="NCBI Taxonomy" id="1685480"/>
    <lineage>
        <taxon>Eukaryota</taxon>
        <taxon>Viridiplantae</taxon>
        <taxon>Streptophyta</taxon>
        <taxon>Embryophyta</taxon>
        <taxon>Tracheophyta</taxon>
        <taxon>Spermatophyta</taxon>
        <taxon>Magnoliopsida</taxon>
        <taxon>eudicotyledons</taxon>
        <taxon>Gunneridae</taxon>
        <taxon>Pentapetalae</taxon>
        <taxon>rosids</taxon>
        <taxon>malvids</taxon>
        <taxon>Brassicales</taxon>
        <taxon>Brassicaceae</taxon>
        <taxon>Coluteocarpeae</taxon>
        <taxon>Microthlaspi</taxon>
    </lineage>
</organism>
<dbReference type="PANTHER" id="PTHR34222">
    <property type="entry name" value="GAG_PRE-INTEGRS DOMAIN-CONTAINING PROTEIN"/>
    <property type="match status" value="1"/>
</dbReference>